<name>A0A1M5R9U2_9BACT</name>
<keyword evidence="1" id="KW-0472">Membrane</keyword>
<reference evidence="3" key="1">
    <citation type="submission" date="2016-11" db="EMBL/GenBank/DDBJ databases">
        <authorList>
            <person name="Varghese N."/>
            <person name="Submissions S."/>
        </authorList>
    </citation>
    <scope>NUCLEOTIDE SEQUENCE [LARGE SCALE GENOMIC DNA]</scope>
    <source>
        <strain evidence="3">DSM 15807</strain>
    </source>
</reference>
<dbReference type="RefSeq" id="WP_073071604.1">
    <property type="nucleotide sequence ID" value="NZ_FQXN01000001.1"/>
</dbReference>
<evidence type="ECO:0000313" key="2">
    <source>
        <dbReference type="EMBL" id="SHH23011.1"/>
    </source>
</evidence>
<accession>A0A1M5R9U2</accession>
<keyword evidence="3" id="KW-1185">Reference proteome</keyword>
<dbReference type="OrthoDB" id="46985at2"/>
<organism evidence="2 3">
    <name type="scientific">Thermosipho atlanticus DSM 15807</name>
    <dbReference type="NCBI Taxonomy" id="1123380"/>
    <lineage>
        <taxon>Bacteria</taxon>
        <taxon>Thermotogati</taxon>
        <taxon>Thermotogota</taxon>
        <taxon>Thermotogae</taxon>
        <taxon>Thermotogales</taxon>
        <taxon>Fervidobacteriaceae</taxon>
        <taxon>Thermosipho</taxon>
    </lineage>
</organism>
<evidence type="ECO:0000256" key="1">
    <source>
        <dbReference type="SAM" id="Phobius"/>
    </source>
</evidence>
<dbReference type="Gene3D" id="3.40.50.2300">
    <property type="match status" value="2"/>
</dbReference>
<dbReference type="STRING" id="1123380.SAMN02745199_0416"/>
<gene>
    <name evidence="2" type="ORF">SAMN02745199_0416</name>
</gene>
<dbReference type="InterPro" id="IPR028082">
    <property type="entry name" value="Peripla_BP_I"/>
</dbReference>
<keyword evidence="1" id="KW-0812">Transmembrane</keyword>
<evidence type="ECO:0000313" key="3">
    <source>
        <dbReference type="Proteomes" id="UP000242592"/>
    </source>
</evidence>
<dbReference type="EMBL" id="FQXN01000001">
    <property type="protein sequence ID" value="SHH23011.1"/>
    <property type="molecule type" value="Genomic_DNA"/>
</dbReference>
<keyword evidence="1" id="KW-1133">Transmembrane helix</keyword>
<proteinExistence type="predicted"/>
<sequence>MINLKQYLVFFLLLAIIAILFVYWYFYLSNRVGFLYSTKNISYNFLKDYHGELHLIEYNEEGRHEKIIRSLKSKGINIIIGPMFSEDGKKLLPFLEKYDLVAFSPTITSKRLLASTNRIFSLVPDNDYLIDTIENFLRSKNVKNVLIILDPRNKAYSNEFVKIIENFKGDYWYYYGLNTLFSHSKDWNKYDAIVITTTSKEAIDIIIQISSIYKGLFVLTDSALDMELTKYNGPKEKIYLISFTDNPFNYVADLIEEAIDLVASHKFLSANQVISFYLQNNFVDGKRFNYIGTLQRKIKVLNFSEIKVGNE</sequence>
<dbReference type="SUPFAM" id="SSF53822">
    <property type="entry name" value="Periplasmic binding protein-like I"/>
    <property type="match status" value="1"/>
</dbReference>
<dbReference type="Proteomes" id="UP000242592">
    <property type="component" value="Unassembled WGS sequence"/>
</dbReference>
<feature type="transmembrane region" description="Helical" evidence="1">
    <location>
        <begin position="7"/>
        <end position="27"/>
    </location>
</feature>
<protein>
    <submittedName>
        <fullName evidence="2">Amino acid/amide ABC transporter substrate-binding protein, HAAT family</fullName>
    </submittedName>
</protein>
<dbReference type="AlphaFoldDB" id="A0A1M5R9U2"/>